<evidence type="ECO:0000256" key="1">
    <source>
        <dbReference type="ARBA" id="ARBA00023125"/>
    </source>
</evidence>
<dbReference type="PANTHER" id="PTHR46558:SF4">
    <property type="entry name" value="DNA-BIDING PHAGE PROTEIN"/>
    <property type="match status" value="1"/>
</dbReference>
<name>A0A4P2VK15_FLUSA</name>
<dbReference type="SMART" id="SM00530">
    <property type="entry name" value="HTH_XRE"/>
    <property type="match status" value="1"/>
</dbReference>
<dbReference type="OrthoDB" id="3034420at2"/>
<gene>
    <name evidence="3" type="ORF">JCM31447_15340</name>
</gene>
<dbReference type="PANTHER" id="PTHR46558">
    <property type="entry name" value="TRACRIPTIONAL REGULATORY PROTEIN-RELATED-RELATED"/>
    <property type="match status" value="1"/>
</dbReference>
<reference evidence="3 4" key="1">
    <citation type="submission" date="2018-12" db="EMBL/GenBank/DDBJ databases">
        <title>Rubrispira sanarue gen. nov., sp., nov., a member of the order Silvanigrellales, isolated from a brackish lake in Hamamatsu Japan.</title>
        <authorList>
            <person name="Maejima Y."/>
            <person name="Iino T."/>
            <person name="Muraguchi Y."/>
            <person name="Fukuda K."/>
            <person name="Nojiri H."/>
            <person name="Ohkuma M."/>
            <person name="Moriuchi R."/>
            <person name="Dohra H."/>
            <person name="Kimbara K."/>
            <person name="Shintani M."/>
        </authorList>
    </citation>
    <scope>NUCLEOTIDE SEQUENCE [LARGE SCALE GENOMIC DNA]</scope>
    <source>
        <strain evidence="3 4">RF1110005</strain>
    </source>
</reference>
<proteinExistence type="predicted"/>
<dbReference type="InterPro" id="IPR001387">
    <property type="entry name" value="Cro/C1-type_HTH"/>
</dbReference>
<keyword evidence="4" id="KW-1185">Reference proteome</keyword>
<accession>A0A4P2VK15</accession>
<evidence type="ECO:0000259" key="2">
    <source>
        <dbReference type="PROSITE" id="PS50943"/>
    </source>
</evidence>
<dbReference type="KEGG" id="sbf:JCM31447_15340"/>
<organism evidence="3 4">
    <name type="scientific">Fluviispira sanaruensis</name>
    <dbReference type="NCBI Taxonomy" id="2493639"/>
    <lineage>
        <taxon>Bacteria</taxon>
        <taxon>Pseudomonadati</taxon>
        <taxon>Bdellovibrionota</taxon>
        <taxon>Oligoflexia</taxon>
        <taxon>Silvanigrellales</taxon>
        <taxon>Silvanigrellaceae</taxon>
        <taxon>Fluviispira</taxon>
    </lineage>
</organism>
<dbReference type="InterPro" id="IPR010982">
    <property type="entry name" value="Lambda_DNA-bd_dom_sf"/>
</dbReference>
<dbReference type="Pfam" id="PF01381">
    <property type="entry name" value="HTH_3"/>
    <property type="match status" value="1"/>
</dbReference>
<dbReference type="Proteomes" id="UP000291236">
    <property type="component" value="Chromosome"/>
</dbReference>
<dbReference type="SUPFAM" id="SSF47413">
    <property type="entry name" value="lambda repressor-like DNA-binding domains"/>
    <property type="match status" value="1"/>
</dbReference>
<feature type="domain" description="HTH cro/C1-type" evidence="2">
    <location>
        <begin position="37"/>
        <end position="81"/>
    </location>
</feature>
<dbReference type="RefSeq" id="WP_130608245.1">
    <property type="nucleotide sequence ID" value="NZ_AP019368.1"/>
</dbReference>
<evidence type="ECO:0000313" key="4">
    <source>
        <dbReference type="Proteomes" id="UP000291236"/>
    </source>
</evidence>
<dbReference type="Gene3D" id="1.10.260.40">
    <property type="entry name" value="lambda repressor-like DNA-binding domains"/>
    <property type="match status" value="1"/>
</dbReference>
<sequence>MNTKNENISAREALKNVYENTTFGEFVKAMRECDEVSQTDLAKKLKVSRQFINAVEMGKSMISIQMSIRIATALGYPHETFVKFYLNDMLKKAGINKTVELKEKNVA</sequence>
<dbReference type="AlphaFoldDB" id="A0A4P2VK15"/>
<dbReference type="EMBL" id="AP019368">
    <property type="protein sequence ID" value="BBH53091.1"/>
    <property type="molecule type" value="Genomic_DNA"/>
</dbReference>
<keyword evidence="1" id="KW-0238">DNA-binding</keyword>
<dbReference type="GO" id="GO:0003677">
    <property type="term" value="F:DNA binding"/>
    <property type="evidence" value="ECO:0007669"/>
    <property type="project" value="UniProtKB-KW"/>
</dbReference>
<evidence type="ECO:0000313" key="3">
    <source>
        <dbReference type="EMBL" id="BBH53091.1"/>
    </source>
</evidence>
<protein>
    <submittedName>
        <fullName evidence="3">XRE family transcriptional regulator</fullName>
    </submittedName>
</protein>
<dbReference type="CDD" id="cd00093">
    <property type="entry name" value="HTH_XRE"/>
    <property type="match status" value="1"/>
</dbReference>
<dbReference type="PROSITE" id="PS50943">
    <property type="entry name" value="HTH_CROC1"/>
    <property type="match status" value="1"/>
</dbReference>